<dbReference type="InterPro" id="IPR000073">
    <property type="entry name" value="AB_hydrolase_1"/>
</dbReference>
<proteinExistence type="predicted"/>
<evidence type="ECO:0000313" key="3">
    <source>
        <dbReference type="Proteomes" id="UP000193285"/>
    </source>
</evidence>
<dbReference type="AlphaFoldDB" id="A0A1X2AGD3"/>
<gene>
    <name evidence="2" type="ORF">AWB90_07620</name>
</gene>
<dbReference type="EMBL" id="LQPN01000032">
    <property type="protein sequence ID" value="ORW50393.1"/>
    <property type="molecule type" value="Genomic_DNA"/>
</dbReference>
<protein>
    <recommendedName>
        <fullName evidence="1">AB hydrolase-1 domain-containing protein</fullName>
    </recommendedName>
</protein>
<dbReference type="PANTHER" id="PTHR43194">
    <property type="entry name" value="HYDROLASE ALPHA/BETA FOLD FAMILY"/>
    <property type="match status" value="1"/>
</dbReference>
<dbReference type="PANTHER" id="PTHR43194:SF2">
    <property type="entry name" value="PEROXISOMAL MEMBRANE PROTEIN LPX1"/>
    <property type="match status" value="1"/>
</dbReference>
<accession>A0A1X2AGD3</accession>
<organism evidence="2 3">
    <name type="scientific">Mycobacterium paraense</name>
    <dbReference type="NCBI Taxonomy" id="767916"/>
    <lineage>
        <taxon>Bacteria</taxon>
        <taxon>Bacillati</taxon>
        <taxon>Actinomycetota</taxon>
        <taxon>Actinomycetes</taxon>
        <taxon>Mycobacteriales</taxon>
        <taxon>Mycobacteriaceae</taxon>
        <taxon>Mycobacterium</taxon>
        <taxon>Mycobacterium simiae complex</taxon>
    </lineage>
</organism>
<dbReference type="GO" id="GO:0003824">
    <property type="term" value="F:catalytic activity"/>
    <property type="evidence" value="ECO:0007669"/>
    <property type="project" value="UniProtKB-ARBA"/>
</dbReference>
<comment type="caution">
    <text evidence="2">The sequence shown here is derived from an EMBL/GenBank/DDBJ whole genome shotgun (WGS) entry which is preliminary data.</text>
</comment>
<dbReference type="OrthoDB" id="3519228at2"/>
<dbReference type="InterPro" id="IPR029058">
    <property type="entry name" value="AB_hydrolase_fold"/>
</dbReference>
<feature type="domain" description="AB hydrolase-1" evidence="1">
    <location>
        <begin position="16"/>
        <end position="241"/>
    </location>
</feature>
<dbReference type="RefSeq" id="WP_085244437.1">
    <property type="nucleotide sequence ID" value="NZ_LQPN01000032.1"/>
</dbReference>
<sequence length="264" mass="29055">MDLFVRESGPVGAPAIVFLHGAYTSGWFWEPVVERMQQYHCLVPDLPHYGKSFEHGPFEMGRAAAAVADLIRSRVETGRAHVVGLSLGAQVGVQLLATEPKLVDRAVLCGAAINRVPFVPLTRRLLSLPARNSMYRAMVRRYRTAWQGKVPPAHVDDYREDVRLITSGQLADVIMASSGFTLPENLGQSDSPTLFLTGGKELPVARRWAAALAQQMPNGVDRVATGMPHDWATRYPDLFARTVDAWFTDGALPPEIASPRSARR</sequence>
<dbReference type="Proteomes" id="UP000193285">
    <property type="component" value="Unassembled WGS sequence"/>
</dbReference>
<dbReference type="STRING" id="767916.AWB91_07425"/>
<dbReference type="Gene3D" id="3.40.50.1820">
    <property type="entry name" value="alpha/beta hydrolase"/>
    <property type="match status" value="1"/>
</dbReference>
<reference evidence="2 3" key="1">
    <citation type="journal article" date="2015" name="Emerg. Microbes Infect.">
        <title>Characterization of 17 strains belonging to the Mycobacterium simiae complex and description of Mycobacterium paraense sp. nov.</title>
        <authorList>
            <person name="Fusco da Costa A.R."/>
            <person name="Fedrizzi T."/>
            <person name="Lopes M.L."/>
            <person name="Pecorari M."/>
            <person name="Oliveira da Costa W.L."/>
            <person name="Giacobazzi E."/>
            <person name="da Costa Bahia J.R."/>
            <person name="De Sanctis V."/>
            <person name="Batista Lima K.V."/>
            <person name="Bertorelli R."/>
            <person name="Grottola A."/>
            <person name="Fabio A."/>
            <person name="Mariottini A."/>
            <person name="Ferretti P."/>
            <person name="Di Leva F."/>
            <person name="Fregni Serpini G."/>
            <person name="Tagliazucchi S."/>
            <person name="Rumpianesi F."/>
            <person name="Jousson O."/>
            <person name="Segata N."/>
            <person name="Tortoli E."/>
        </authorList>
    </citation>
    <scope>NUCLEOTIDE SEQUENCE [LARGE SCALE GENOMIC DNA]</scope>
    <source>
        <strain evidence="2 3">IEC33</strain>
    </source>
</reference>
<dbReference type="InterPro" id="IPR050228">
    <property type="entry name" value="Carboxylesterase_BioH"/>
</dbReference>
<evidence type="ECO:0000259" key="1">
    <source>
        <dbReference type="Pfam" id="PF12697"/>
    </source>
</evidence>
<name>A0A1X2AGD3_9MYCO</name>
<evidence type="ECO:0000313" key="2">
    <source>
        <dbReference type="EMBL" id="ORW50393.1"/>
    </source>
</evidence>
<dbReference type="SUPFAM" id="SSF53474">
    <property type="entry name" value="alpha/beta-Hydrolases"/>
    <property type="match status" value="1"/>
</dbReference>
<dbReference type="Pfam" id="PF12697">
    <property type="entry name" value="Abhydrolase_6"/>
    <property type="match status" value="1"/>
</dbReference>